<dbReference type="Pfam" id="PF10517">
    <property type="entry name" value="DM13"/>
    <property type="match status" value="1"/>
</dbReference>
<feature type="signal peptide" evidence="1">
    <location>
        <begin position="1"/>
        <end position="20"/>
    </location>
</feature>
<organism evidence="3 4">
    <name type="scientific">Flavobacterium bomense</name>
    <dbReference type="NCBI Taxonomy" id="2497483"/>
    <lineage>
        <taxon>Bacteria</taxon>
        <taxon>Pseudomonadati</taxon>
        <taxon>Bacteroidota</taxon>
        <taxon>Flavobacteriia</taxon>
        <taxon>Flavobacteriales</taxon>
        <taxon>Flavobacteriaceae</taxon>
        <taxon>Flavobacterium</taxon>
    </lineage>
</organism>
<evidence type="ECO:0000259" key="2">
    <source>
        <dbReference type="PROSITE" id="PS51549"/>
    </source>
</evidence>
<protein>
    <recommendedName>
        <fullName evidence="2">DM13 domain-containing protein</fullName>
    </recommendedName>
</protein>
<keyword evidence="1" id="KW-0732">Signal</keyword>
<feature type="domain" description="DM13" evidence="2">
    <location>
        <begin position="42"/>
        <end position="136"/>
    </location>
</feature>
<dbReference type="PROSITE" id="PS51257">
    <property type="entry name" value="PROKAR_LIPOPROTEIN"/>
    <property type="match status" value="1"/>
</dbReference>
<name>A0A432CLF9_9FLAO</name>
<gene>
    <name evidence="3" type="ORF">EKL98_09625</name>
</gene>
<dbReference type="AlphaFoldDB" id="A0A432CLF9"/>
<sequence length="138" mass="15170">MKKIFILPLFILLLSCEVEGDLTRDPAIQASLPENSTSAFTGDFMPTSGIKVSGSAKVYLNTNQNEVRLDNFSISNGPDLKVYLSKTAAPSDFVYLGNLTSSTVYAIPPQVNISDYKYVLIHCQQYSHLFAVAQLSQN</sequence>
<proteinExistence type="predicted"/>
<feature type="chain" id="PRO_5018999493" description="DM13 domain-containing protein" evidence="1">
    <location>
        <begin position="21"/>
        <end position="138"/>
    </location>
</feature>
<evidence type="ECO:0000313" key="4">
    <source>
        <dbReference type="Proteomes" id="UP000280825"/>
    </source>
</evidence>
<dbReference type="InterPro" id="IPR019545">
    <property type="entry name" value="DM13_domain"/>
</dbReference>
<accession>A0A432CLF9</accession>
<evidence type="ECO:0000313" key="3">
    <source>
        <dbReference type="EMBL" id="RTZ04088.1"/>
    </source>
</evidence>
<dbReference type="RefSeq" id="WP_126562166.1">
    <property type="nucleotide sequence ID" value="NZ_RYDJ01000010.1"/>
</dbReference>
<dbReference type="EMBL" id="RYDJ01000010">
    <property type="protein sequence ID" value="RTZ04088.1"/>
    <property type="molecule type" value="Genomic_DNA"/>
</dbReference>
<keyword evidence="4" id="KW-1185">Reference proteome</keyword>
<dbReference type="Proteomes" id="UP000280825">
    <property type="component" value="Unassembled WGS sequence"/>
</dbReference>
<dbReference type="PROSITE" id="PS51549">
    <property type="entry name" value="DM13"/>
    <property type="match status" value="1"/>
</dbReference>
<reference evidence="3 4" key="1">
    <citation type="submission" date="2018-12" db="EMBL/GenBank/DDBJ databases">
        <title>Flavobacterium sp. nov., isolated from glacier ice.</title>
        <authorList>
            <person name="Liu Q."/>
            <person name="Xin Y.-H."/>
        </authorList>
    </citation>
    <scope>NUCLEOTIDE SEQUENCE [LARGE SCALE GENOMIC DNA]</scope>
    <source>
        <strain evidence="3 4">RB1N8</strain>
    </source>
</reference>
<comment type="caution">
    <text evidence="3">The sequence shown here is derived from an EMBL/GenBank/DDBJ whole genome shotgun (WGS) entry which is preliminary data.</text>
</comment>
<evidence type="ECO:0000256" key="1">
    <source>
        <dbReference type="SAM" id="SignalP"/>
    </source>
</evidence>